<dbReference type="Gene3D" id="3.30.420.10">
    <property type="entry name" value="Ribonuclease H-like superfamily/Ribonuclease H"/>
    <property type="match status" value="1"/>
</dbReference>
<dbReference type="GO" id="GO:0006508">
    <property type="term" value="P:proteolysis"/>
    <property type="evidence" value="ECO:0007669"/>
    <property type="project" value="UniProtKB-KW"/>
</dbReference>
<evidence type="ECO:0000313" key="3">
    <source>
        <dbReference type="EMBL" id="KAI5322464.1"/>
    </source>
</evidence>
<sequence length="471" mass="53674">MRSYGEELPRERVVQKLLISLPSAYDSICSVIEHSRDLNVIEVQEVVALLKSFELRLDKHSENKSEKAFASFSVDAKSVKTGREDLLVDIDRNVTAKVEMGTGQLVEVTGEGSLVVETKMGKKYIKEVMLVPGLKENLLSVGQMIEHGYYFVFGDHKVEIYNDSSYSNLIARIQMRGNRSFPMKLQAEIHNAYNASGCHSIAIWHRRLGHLNMSKQCRESFPKEATTRASTPLELVHSDICGPMQTTTKAGNRYFLTFIDDNTRMCWVYFLRQNSETLSVFKRFKVTVELQSGYKLKKLRSDRGGEYTSVEFDRFCADIGIERQLTTPYTLQQNGVAERKNRTIVEMAKCLLLEKKIPLDFWAEAVNTSVYILNGCPTKALNKRTPFEAYSGRKPGVKHLKVFGSLCYAHIPSQQRQKLDLTSKMCIFLGYGSCEKGYRLYSLETGKIIVSRDVVFNEDACWIGIHRKKEV</sequence>
<dbReference type="PANTHER" id="PTHR42648:SF18">
    <property type="entry name" value="RETROTRANSPOSON, UNCLASSIFIED-LIKE PROTEIN"/>
    <property type="match status" value="1"/>
</dbReference>
<gene>
    <name evidence="3" type="ORF">L3X38_031536</name>
</gene>
<comment type="caution">
    <text evidence="3">The sequence shown here is derived from an EMBL/GenBank/DDBJ whole genome shotgun (WGS) entry which is preliminary data.</text>
</comment>
<evidence type="ECO:0000256" key="1">
    <source>
        <dbReference type="ARBA" id="ARBA00022670"/>
    </source>
</evidence>
<dbReference type="InterPro" id="IPR039537">
    <property type="entry name" value="Retrotran_Ty1/copia-like"/>
</dbReference>
<dbReference type="GO" id="GO:0003676">
    <property type="term" value="F:nucleic acid binding"/>
    <property type="evidence" value="ECO:0007669"/>
    <property type="project" value="InterPro"/>
</dbReference>
<reference evidence="3 4" key="1">
    <citation type="journal article" date="2022" name="G3 (Bethesda)">
        <title>Whole-genome sequence and methylome profiling of the almond [Prunus dulcis (Mill.) D.A. Webb] cultivar 'Nonpareil'.</title>
        <authorList>
            <person name="D'Amico-Willman K.M."/>
            <person name="Ouma W.Z."/>
            <person name="Meulia T."/>
            <person name="Sideli G.M."/>
            <person name="Gradziel T.M."/>
            <person name="Fresnedo-Ramirez J."/>
        </authorList>
    </citation>
    <scope>NUCLEOTIDE SEQUENCE [LARGE SCALE GENOMIC DNA]</scope>
    <source>
        <strain evidence="3">Clone GOH B32 T37-40</strain>
    </source>
</reference>
<dbReference type="Proteomes" id="UP001054821">
    <property type="component" value="Chromosome 6"/>
</dbReference>
<evidence type="ECO:0000259" key="2">
    <source>
        <dbReference type="PROSITE" id="PS50994"/>
    </source>
</evidence>
<dbReference type="GO" id="GO:0015074">
    <property type="term" value="P:DNA integration"/>
    <property type="evidence" value="ECO:0007669"/>
    <property type="project" value="InterPro"/>
</dbReference>
<proteinExistence type="predicted"/>
<dbReference type="Pfam" id="PF22936">
    <property type="entry name" value="Pol_BBD"/>
    <property type="match status" value="1"/>
</dbReference>
<dbReference type="PROSITE" id="PS50994">
    <property type="entry name" value="INTEGRASE"/>
    <property type="match status" value="1"/>
</dbReference>
<protein>
    <recommendedName>
        <fullName evidence="2">Integrase catalytic domain-containing protein</fullName>
    </recommendedName>
</protein>
<feature type="domain" description="Integrase catalytic" evidence="2">
    <location>
        <begin position="228"/>
        <end position="394"/>
    </location>
</feature>
<dbReference type="InterPro" id="IPR036397">
    <property type="entry name" value="RNaseH_sf"/>
</dbReference>
<keyword evidence="1" id="KW-0645">Protease</keyword>
<name>A0AAD4YV85_PRUDU</name>
<dbReference type="SUPFAM" id="SSF53098">
    <property type="entry name" value="Ribonuclease H-like"/>
    <property type="match status" value="1"/>
</dbReference>
<dbReference type="InterPro" id="IPR012337">
    <property type="entry name" value="RNaseH-like_sf"/>
</dbReference>
<accession>A0AAD4YV85</accession>
<dbReference type="Pfam" id="PF25597">
    <property type="entry name" value="SH3_retrovirus"/>
    <property type="match status" value="1"/>
</dbReference>
<dbReference type="AlphaFoldDB" id="A0AAD4YV85"/>
<keyword evidence="4" id="KW-1185">Reference proteome</keyword>
<keyword evidence="1" id="KW-0378">Hydrolase</keyword>
<organism evidence="3 4">
    <name type="scientific">Prunus dulcis</name>
    <name type="common">Almond</name>
    <name type="synonym">Amygdalus dulcis</name>
    <dbReference type="NCBI Taxonomy" id="3755"/>
    <lineage>
        <taxon>Eukaryota</taxon>
        <taxon>Viridiplantae</taxon>
        <taxon>Streptophyta</taxon>
        <taxon>Embryophyta</taxon>
        <taxon>Tracheophyta</taxon>
        <taxon>Spermatophyta</taxon>
        <taxon>Magnoliopsida</taxon>
        <taxon>eudicotyledons</taxon>
        <taxon>Gunneridae</taxon>
        <taxon>Pentapetalae</taxon>
        <taxon>rosids</taxon>
        <taxon>fabids</taxon>
        <taxon>Rosales</taxon>
        <taxon>Rosaceae</taxon>
        <taxon>Amygdaloideae</taxon>
        <taxon>Amygdaleae</taxon>
        <taxon>Prunus</taxon>
    </lineage>
</organism>
<dbReference type="Pfam" id="PF14223">
    <property type="entry name" value="Retrotran_gag_2"/>
    <property type="match status" value="1"/>
</dbReference>
<dbReference type="PANTHER" id="PTHR42648">
    <property type="entry name" value="TRANSPOSASE, PUTATIVE-RELATED"/>
    <property type="match status" value="1"/>
</dbReference>
<dbReference type="GO" id="GO:0008233">
    <property type="term" value="F:peptidase activity"/>
    <property type="evidence" value="ECO:0007669"/>
    <property type="project" value="UniProtKB-KW"/>
</dbReference>
<dbReference type="InterPro" id="IPR054722">
    <property type="entry name" value="PolX-like_BBD"/>
</dbReference>
<dbReference type="Pfam" id="PF00665">
    <property type="entry name" value="rve"/>
    <property type="match status" value="1"/>
</dbReference>
<dbReference type="EMBL" id="JAJFAZ020000006">
    <property type="protein sequence ID" value="KAI5322464.1"/>
    <property type="molecule type" value="Genomic_DNA"/>
</dbReference>
<evidence type="ECO:0000313" key="4">
    <source>
        <dbReference type="Proteomes" id="UP001054821"/>
    </source>
</evidence>
<dbReference type="InterPro" id="IPR001584">
    <property type="entry name" value="Integrase_cat-core"/>
</dbReference>
<dbReference type="InterPro" id="IPR057670">
    <property type="entry name" value="SH3_retrovirus"/>
</dbReference>